<gene>
    <name evidence="6" type="ORF">DOO78_22465</name>
</gene>
<evidence type="ECO:0000256" key="1">
    <source>
        <dbReference type="ARBA" id="ARBA00022741"/>
    </source>
</evidence>
<evidence type="ECO:0000313" key="6">
    <source>
        <dbReference type="EMBL" id="RAI56156.1"/>
    </source>
</evidence>
<name>A0A327M0U0_9PROT</name>
<evidence type="ECO:0000256" key="3">
    <source>
        <dbReference type="ARBA" id="ARBA00024484"/>
    </source>
</evidence>
<dbReference type="AlphaFoldDB" id="A0A327M0U0"/>
<reference evidence="7" key="1">
    <citation type="submission" date="2018-06" db="EMBL/GenBank/DDBJ databases">
        <authorList>
            <person name="Khan S.A."/>
        </authorList>
    </citation>
    <scope>NUCLEOTIDE SEQUENCE [LARGE SCALE GENOMIC DNA]</scope>
    <source>
        <strain evidence="7">DB-1506</strain>
    </source>
</reference>
<evidence type="ECO:0000313" key="7">
    <source>
        <dbReference type="Proteomes" id="UP000249065"/>
    </source>
</evidence>
<comment type="catalytic activity">
    <reaction evidence="3">
        <text>a long-chain fatty acid + ATP + CoA = a long-chain fatty acyl-CoA + AMP + diphosphate</text>
        <dbReference type="Rhea" id="RHEA:15421"/>
        <dbReference type="ChEBI" id="CHEBI:30616"/>
        <dbReference type="ChEBI" id="CHEBI:33019"/>
        <dbReference type="ChEBI" id="CHEBI:57287"/>
        <dbReference type="ChEBI" id="CHEBI:57560"/>
        <dbReference type="ChEBI" id="CHEBI:83139"/>
        <dbReference type="ChEBI" id="CHEBI:456215"/>
        <dbReference type="EC" id="6.2.1.3"/>
    </reaction>
    <physiologicalReaction direction="left-to-right" evidence="3">
        <dbReference type="Rhea" id="RHEA:15422"/>
    </physiologicalReaction>
</comment>
<evidence type="ECO:0000256" key="2">
    <source>
        <dbReference type="ARBA" id="ARBA00022840"/>
    </source>
</evidence>
<dbReference type="Pfam" id="PF23562">
    <property type="entry name" value="AMP-binding_C_3"/>
    <property type="match status" value="1"/>
</dbReference>
<sequence>MSGTEAPTRSRPAAAGRRATGSPWSSLPGMLFALARRHPDRPMLRYWRDGAWQRLRWGDFVLQVAHVAAWLRHQGVAPGDRVMLVGESRPEWNVADAAIMAIGAVTVPTYTTNTIADHAHVLRDSGARAVIASSPALAARLAEAAAASGGLDLLLCMDPPGPAPGEPPLPPGLALHAWAEAAAHPADAALLMAEAEQIPEGRLACLIYTSGTGGAPRGVMLPHRAMLANREGVSGLLERLGVEGLPYLSFLPLSHSYEHTVGCYLLPSMGMEVVYSRGADRLAAEFEAIRPAVVTAVPRLFEVLRAKMLAQVEKQGRPQRWLFERALAQGLRRLDGPPLGPAARLLDPLLDRLVREKVRGRFGGRLKALVSGGARLDPDLSGFFIALGLPLIQGYGQSEAGPVISVNLPWDNHRRTVGPPLAGVAARIAPDGELLVRGDLVMDGYWNNPAATAEALRPGPDGATWLHTGDVGRIEAGRITITDRKRDFIKTLGGDMVSPAKLEGLLMAEPEIAQAVVAGEGQPGIVALLVAAEGMQARMAAAVARVNARLSTIERIRRWQEAPGPFTVENGLLTPTMKVRRRAVLERYATTLDALYR</sequence>
<keyword evidence="6" id="KW-0436">Ligase</keyword>
<accession>A0A327M0U0</accession>
<dbReference type="GO" id="GO:0016020">
    <property type="term" value="C:membrane"/>
    <property type="evidence" value="ECO:0007669"/>
    <property type="project" value="TreeGrafter"/>
</dbReference>
<evidence type="ECO:0000256" key="4">
    <source>
        <dbReference type="SAM" id="MobiDB-lite"/>
    </source>
</evidence>
<keyword evidence="2" id="KW-0067">ATP-binding</keyword>
<dbReference type="PANTHER" id="PTHR43272:SF33">
    <property type="entry name" value="AMP-BINDING DOMAIN-CONTAINING PROTEIN-RELATED"/>
    <property type="match status" value="1"/>
</dbReference>
<organism evidence="6 7">
    <name type="scientific">Roseicella frigidaeris</name>
    <dbReference type="NCBI Taxonomy" id="2230885"/>
    <lineage>
        <taxon>Bacteria</taxon>
        <taxon>Pseudomonadati</taxon>
        <taxon>Pseudomonadota</taxon>
        <taxon>Alphaproteobacteria</taxon>
        <taxon>Acetobacterales</taxon>
        <taxon>Roseomonadaceae</taxon>
        <taxon>Roseicella</taxon>
    </lineage>
</organism>
<dbReference type="SUPFAM" id="SSF56801">
    <property type="entry name" value="Acetyl-CoA synthetase-like"/>
    <property type="match status" value="1"/>
</dbReference>
<dbReference type="Gene3D" id="3.40.50.12780">
    <property type="entry name" value="N-terminal domain of ligase-like"/>
    <property type="match status" value="1"/>
</dbReference>
<evidence type="ECO:0000259" key="5">
    <source>
        <dbReference type="Pfam" id="PF00501"/>
    </source>
</evidence>
<dbReference type="InterPro" id="IPR045851">
    <property type="entry name" value="AMP-bd_C_sf"/>
</dbReference>
<dbReference type="InterPro" id="IPR000873">
    <property type="entry name" value="AMP-dep_synth/lig_dom"/>
</dbReference>
<dbReference type="CDD" id="cd05907">
    <property type="entry name" value="VL_LC_FACS_like"/>
    <property type="match status" value="1"/>
</dbReference>
<dbReference type="EMBL" id="QLIX01000026">
    <property type="protein sequence ID" value="RAI56156.1"/>
    <property type="molecule type" value="Genomic_DNA"/>
</dbReference>
<keyword evidence="7" id="KW-1185">Reference proteome</keyword>
<dbReference type="Gene3D" id="3.30.300.30">
    <property type="match status" value="1"/>
</dbReference>
<dbReference type="GO" id="GO:0005524">
    <property type="term" value="F:ATP binding"/>
    <property type="evidence" value="ECO:0007669"/>
    <property type="project" value="UniProtKB-KW"/>
</dbReference>
<dbReference type="Proteomes" id="UP000249065">
    <property type="component" value="Unassembled WGS sequence"/>
</dbReference>
<dbReference type="InterPro" id="IPR042099">
    <property type="entry name" value="ANL_N_sf"/>
</dbReference>
<dbReference type="OrthoDB" id="9803968at2"/>
<feature type="domain" description="AMP-dependent synthetase/ligase" evidence="5">
    <location>
        <begin position="35"/>
        <end position="446"/>
    </location>
</feature>
<feature type="region of interest" description="Disordered" evidence="4">
    <location>
        <begin position="1"/>
        <end position="23"/>
    </location>
</feature>
<protein>
    <submittedName>
        <fullName evidence="6">Long-chain fatty acid--CoA ligase</fullName>
    </submittedName>
</protein>
<dbReference type="GO" id="GO:0004467">
    <property type="term" value="F:long-chain fatty acid-CoA ligase activity"/>
    <property type="evidence" value="ECO:0007669"/>
    <property type="project" value="UniProtKB-EC"/>
</dbReference>
<keyword evidence="1" id="KW-0547">Nucleotide-binding</keyword>
<dbReference type="PANTHER" id="PTHR43272">
    <property type="entry name" value="LONG-CHAIN-FATTY-ACID--COA LIGASE"/>
    <property type="match status" value="1"/>
</dbReference>
<proteinExistence type="predicted"/>
<comment type="caution">
    <text evidence="6">The sequence shown here is derived from an EMBL/GenBank/DDBJ whole genome shotgun (WGS) entry which is preliminary data.</text>
</comment>
<dbReference type="Pfam" id="PF00501">
    <property type="entry name" value="AMP-binding"/>
    <property type="match status" value="1"/>
</dbReference>